<evidence type="ECO:0000313" key="2">
    <source>
        <dbReference type="Proteomes" id="UP001604336"/>
    </source>
</evidence>
<name>A0ABD1QI99_9LAMI</name>
<accession>A0ABD1QI99</accession>
<dbReference type="Proteomes" id="UP001604336">
    <property type="component" value="Unassembled WGS sequence"/>
</dbReference>
<sequence length="122" mass="13277">MHFHALGLFLKKILYTDCVPLSKSEFLKAISKYLSKRTSLVSRDISSFCICGGKGEEIQHKNGSSGGSGDLLDLQQKHLEVSPLITAICAFYFSPFASEVHSIGCLLASPPCLLTEVQEEGL</sequence>
<dbReference type="AlphaFoldDB" id="A0ABD1QI99"/>
<reference evidence="2" key="1">
    <citation type="submission" date="2024-07" db="EMBL/GenBank/DDBJ databases">
        <title>Two chromosome-level genome assemblies of Korean endemic species Abeliophyllum distichum and Forsythia ovata (Oleaceae).</title>
        <authorList>
            <person name="Jang H."/>
        </authorList>
    </citation>
    <scope>NUCLEOTIDE SEQUENCE [LARGE SCALE GENOMIC DNA]</scope>
</reference>
<proteinExistence type="predicted"/>
<protein>
    <submittedName>
        <fullName evidence="1">Kinesin KP1</fullName>
    </submittedName>
</protein>
<keyword evidence="2" id="KW-1185">Reference proteome</keyword>
<comment type="caution">
    <text evidence="1">The sequence shown here is derived from an EMBL/GenBank/DDBJ whole genome shotgun (WGS) entry which is preliminary data.</text>
</comment>
<dbReference type="EMBL" id="JBFOLK010000011">
    <property type="protein sequence ID" value="KAL2475953.1"/>
    <property type="molecule type" value="Genomic_DNA"/>
</dbReference>
<evidence type="ECO:0000313" key="1">
    <source>
        <dbReference type="EMBL" id="KAL2475953.1"/>
    </source>
</evidence>
<gene>
    <name evidence="1" type="ORF">Adt_36689</name>
</gene>
<organism evidence="1 2">
    <name type="scientific">Abeliophyllum distichum</name>
    <dbReference type="NCBI Taxonomy" id="126358"/>
    <lineage>
        <taxon>Eukaryota</taxon>
        <taxon>Viridiplantae</taxon>
        <taxon>Streptophyta</taxon>
        <taxon>Embryophyta</taxon>
        <taxon>Tracheophyta</taxon>
        <taxon>Spermatophyta</taxon>
        <taxon>Magnoliopsida</taxon>
        <taxon>eudicotyledons</taxon>
        <taxon>Gunneridae</taxon>
        <taxon>Pentapetalae</taxon>
        <taxon>asterids</taxon>
        <taxon>lamiids</taxon>
        <taxon>Lamiales</taxon>
        <taxon>Oleaceae</taxon>
        <taxon>Forsythieae</taxon>
        <taxon>Abeliophyllum</taxon>
    </lineage>
</organism>